<name>E1RB32_SEDSS</name>
<dbReference type="eggNOG" id="ENOG5033IMR">
    <property type="taxonomic scope" value="Bacteria"/>
</dbReference>
<accession>E1RB32</accession>
<keyword evidence="3" id="KW-1185">Reference proteome</keyword>
<dbReference type="HOGENOM" id="CLU_143401_0_0_12"/>
<dbReference type="KEGG" id="ssm:Spirs_0408"/>
<protein>
    <submittedName>
        <fullName evidence="2">Uncharacterized protein</fullName>
    </submittedName>
</protein>
<keyword evidence="1" id="KW-1133">Transmembrane helix</keyword>
<evidence type="ECO:0000256" key="1">
    <source>
        <dbReference type="SAM" id="Phobius"/>
    </source>
</evidence>
<gene>
    <name evidence="2" type="ordered locus">Spirs_0408</name>
</gene>
<feature type="transmembrane region" description="Helical" evidence="1">
    <location>
        <begin position="97"/>
        <end position="127"/>
    </location>
</feature>
<dbReference type="RefSeq" id="WP_013253026.1">
    <property type="nucleotide sequence ID" value="NC_014364.1"/>
</dbReference>
<proteinExistence type="predicted"/>
<dbReference type="AlphaFoldDB" id="E1RB32"/>
<dbReference type="OrthoDB" id="2082676at2"/>
<dbReference type="Proteomes" id="UP000002318">
    <property type="component" value="Chromosome"/>
</dbReference>
<organism evidence="2 3">
    <name type="scientific">Sediminispirochaeta smaragdinae (strain DSM 11293 / JCM 15392 / SEBR 4228)</name>
    <name type="common">Spirochaeta smaragdinae</name>
    <dbReference type="NCBI Taxonomy" id="573413"/>
    <lineage>
        <taxon>Bacteria</taxon>
        <taxon>Pseudomonadati</taxon>
        <taxon>Spirochaetota</taxon>
        <taxon>Spirochaetia</taxon>
        <taxon>Spirochaetales</taxon>
        <taxon>Spirochaetaceae</taxon>
        <taxon>Sediminispirochaeta</taxon>
    </lineage>
</organism>
<keyword evidence="1" id="KW-0472">Membrane</keyword>
<evidence type="ECO:0000313" key="3">
    <source>
        <dbReference type="Proteomes" id="UP000002318"/>
    </source>
</evidence>
<dbReference type="EMBL" id="CP002116">
    <property type="protein sequence ID" value="ADK79562.1"/>
    <property type="molecule type" value="Genomic_DNA"/>
</dbReference>
<evidence type="ECO:0000313" key="2">
    <source>
        <dbReference type="EMBL" id="ADK79562.1"/>
    </source>
</evidence>
<keyword evidence="1" id="KW-0812">Transmembrane</keyword>
<dbReference type="STRING" id="573413.Spirs_0408"/>
<reference evidence="2 3" key="1">
    <citation type="journal article" date="2010" name="Stand. Genomic Sci.">
        <title>Complete genome sequence of Spirochaeta smaragdinae type strain (SEBR 4228).</title>
        <authorList>
            <person name="Mavromatis K."/>
            <person name="Yasawong M."/>
            <person name="Chertkov O."/>
            <person name="Lapidus A."/>
            <person name="Lucas S."/>
            <person name="Nolan M."/>
            <person name="Del Rio T.G."/>
            <person name="Tice H."/>
            <person name="Cheng J.F."/>
            <person name="Pitluck S."/>
            <person name="Liolios K."/>
            <person name="Ivanova N."/>
            <person name="Tapia R."/>
            <person name="Han C."/>
            <person name="Bruce D."/>
            <person name="Goodwin L."/>
            <person name="Pati A."/>
            <person name="Chen A."/>
            <person name="Palaniappan K."/>
            <person name="Land M."/>
            <person name="Hauser L."/>
            <person name="Chang Y.J."/>
            <person name="Jeffries C.D."/>
            <person name="Detter J.C."/>
            <person name="Rohde M."/>
            <person name="Brambilla E."/>
            <person name="Spring S."/>
            <person name="Goker M."/>
            <person name="Sikorski J."/>
            <person name="Woyke T."/>
            <person name="Bristow J."/>
            <person name="Eisen J.A."/>
            <person name="Markowitz V."/>
            <person name="Hugenholtz P."/>
            <person name="Klenk H.P."/>
            <person name="Kyrpides N.C."/>
        </authorList>
    </citation>
    <scope>NUCLEOTIDE SEQUENCE [LARGE SCALE GENOMIC DNA]</scope>
    <source>
        <strain evidence="3">DSM 11293 / JCM 15392 / SEBR 4228</strain>
    </source>
</reference>
<sequence>MSYNNLEIFNEEELFNTLEDYQKEIINEIGYSEKDSEEIAEIWLNASTSNTVAFGTRTGKKIFYENIKKEVIRFICDENSYVNERQKLFSKSDITHAFFINILTTAIAPVVGTSATFLTPVIVLFLISVGNVTKNAFCL</sequence>